<evidence type="ECO:0000313" key="3">
    <source>
        <dbReference type="EMBL" id="MEJ8825134.1"/>
    </source>
</evidence>
<organism evidence="3 4">
    <name type="scientific">Variovorax humicola</name>
    <dbReference type="NCBI Taxonomy" id="1769758"/>
    <lineage>
        <taxon>Bacteria</taxon>
        <taxon>Pseudomonadati</taxon>
        <taxon>Pseudomonadota</taxon>
        <taxon>Betaproteobacteria</taxon>
        <taxon>Burkholderiales</taxon>
        <taxon>Comamonadaceae</taxon>
        <taxon>Variovorax</taxon>
    </lineage>
</organism>
<dbReference type="SUPFAM" id="SSF54593">
    <property type="entry name" value="Glyoxalase/Bleomycin resistance protein/Dihydroxybiphenyl dioxygenase"/>
    <property type="match status" value="2"/>
</dbReference>
<protein>
    <submittedName>
        <fullName evidence="3">VOC family protein</fullName>
    </submittedName>
</protein>
<dbReference type="InterPro" id="IPR050383">
    <property type="entry name" value="GlyoxalaseI/FosfomycinResist"/>
</dbReference>
<evidence type="ECO:0000256" key="1">
    <source>
        <dbReference type="SAM" id="MobiDB-lite"/>
    </source>
</evidence>
<dbReference type="InterPro" id="IPR004360">
    <property type="entry name" value="Glyas_Fos-R_dOase_dom"/>
</dbReference>
<dbReference type="Pfam" id="PF00903">
    <property type="entry name" value="Glyoxalase"/>
    <property type="match status" value="1"/>
</dbReference>
<accession>A0ABU8W4Y9</accession>
<dbReference type="InterPro" id="IPR029068">
    <property type="entry name" value="Glyas_Bleomycin-R_OHBP_Dase"/>
</dbReference>
<comment type="caution">
    <text evidence="3">The sequence shown here is derived from an EMBL/GenBank/DDBJ whole genome shotgun (WGS) entry which is preliminary data.</text>
</comment>
<dbReference type="InterPro" id="IPR037523">
    <property type="entry name" value="VOC_core"/>
</dbReference>
<proteinExistence type="predicted"/>
<sequence>MTAATSTHDNGILAVHSVDEFVFSVPDLEKARHFYTAFGLDVRDEGGALALYTYGNPHRWARVLQGGDAKRLEWISLGIHACDEARFRQHLAAKRIATIPAPANADASGLWIAGHDAIPLQLRVATKSSPSQPAPREFPPASANAGRSPRRSEVQPTRPLYLSHILLFSTDVDAARAFYEDVLGLRLSDKSGSVIAFLHTPHGSDHHLIALAKSNGSGLHHSSWCVPSFDAVGQGTQQMAEAGYEQGWGVGRHVLGSNYFRYVRDPWGSYAEYSFDIDYVEAGNTWPAADHPGEDSLYVWGPSLPEDFIVNHETAAR</sequence>
<dbReference type="Proteomes" id="UP001363010">
    <property type="component" value="Unassembled WGS sequence"/>
</dbReference>
<feature type="region of interest" description="Disordered" evidence="1">
    <location>
        <begin position="126"/>
        <end position="155"/>
    </location>
</feature>
<keyword evidence="4" id="KW-1185">Reference proteome</keyword>
<evidence type="ECO:0000313" key="4">
    <source>
        <dbReference type="Proteomes" id="UP001363010"/>
    </source>
</evidence>
<evidence type="ECO:0000259" key="2">
    <source>
        <dbReference type="PROSITE" id="PS51819"/>
    </source>
</evidence>
<dbReference type="RefSeq" id="WP_340366159.1">
    <property type="nucleotide sequence ID" value="NZ_JBBKZV010000019.1"/>
</dbReference>
<name>A0ABU8W4Y9_9BURK</name>
<dbReference type="PANTHER" id="PTHR21366">
    <property type="entry name" value="GLYOXALASE FAMILY PROTEIN"/>
    <property type="match status" value="1"/>
</dbReference>
<dbReference type="PANTHER" id="PTHR21366:SF14">
    <property type="entry name" value="GLYOXALASE DOMAIN-CONTAINING PROTEIN 5"/>
    <property type="match status" value="1"/>
</dbReference>
<feature type="domain" description="VOC" evidence="2">
    <location>
        <begin position="161"/>
        <end position="276"/>
    </location>
</feature>
<gene>
    <name evidence="3" type="ORF">WKW80_24430</name>
</gene>
<dbReference type="PROSITE" id="PS51819">
    <property type="entry name" value="VOC"/>
    <property type="match status" value="1"/>
</dbReference>
<dbReference type="EMBL" id="JBBKZV010000019">
    <property type="protein sequence ID" value="MEJ8825134.1"/>
    <property type="molecule type" value="Genomic_DNA"/>
</dbReference>
<dbReference type="Gene3D" id="3.10.180.10">
    <property type="entry name" value="2,3-Dihydroxybiphenyl 1,2-Dioxygenase, domain 1"/>
    <property type="match status" value="2"/>
</dbReference>
<reference evidence="3 4" key="1">
    <citation type="submission" date="2024-03" db="EMBL/GenBank/DDBJ databases">
        <title>Novel species of the genus Variovorax.</title>
        <authorList>
            <person name="Liu Q."/>
            <person name="Xin Y.-H."/>
        </authorList>
    </citation>
    <scope>NUCLEOTIDE SEQUENCE [LARGE SCALE GENOMIC DNA]</scope>
    <source>
        <strain evidence="3 4">KACC 18501</strain>
    </source>
</reference>